<evidence type="ECO:0000313" key="9">
    <source>
        <dbReference type="EMBL" id="RCW16959.1"/>
    </source>
</evidence>
<accession>A0A368UDC3</accession>
<feature type="transmembrane region" description="Helical" evidence="8">
    <location>
        <begin position="83"/>
        <end position="108"/>
    </location>
</feature>
<feature type="transmembrane region" description="Helical" evidence="8">
    <location>
        <begin position="345"/>
        <end position="364"/>
    </location>
</feature>
<feature type="transmembrane region" description="Helical" evidence="8">
    <location>
        <begin position="46"/>
        <end position="71"/>
    </location>
</feature>
<keyword evidence="4" id="KW-1003">Cell membrane</keyword>
<evidence type="ECO:0000256" key="4">
    <source>
        <dbReference type="ARBA" id="ARBA00022475"/>
    </source>
</evidence>
<dbReference type="InterPro" id="IPR002549">
    <property type="entry name" value="AI-2E-like"/>
</dbReference>
<sequence length="395" mass="44579">MKYHQEKKFTDSWFFKWFLNNQAVVAVLITFLMFLTLYLFTKISFLFTPIISFVAIIMLPLVISAILYYLIKPLVDFIEKRGVSRTTSIFIVFAIIIALLIWAVASFIPTIQEQLTSFVENLPSYVRSINVEANKFLESPWLANYQEELEEMLSNVSTKAIDYAESFSKNAIDWASNFASAIARVTVAIIMSPFILFYFLRDSGKMKEGLLNTLPTRMRGPISRVLGDINKQLAGYVQGQVTVAIVVGIMFTIFFNIIGLRYAATFGIIAGFLNMIPYLGSFLAMVPVVIMGVVQGPIMLIKVLITFVVEQTIEGRFVSPLVLGSKLSIHPITIMFILLTSGSMFGVWGVFLGIPIYASIKVVVKEIFEWYKRISGLYEEEVLVIEGEEKAKDVE</sequence>
<comment type="subcellular location">
    <subcellularLocation>
        <location evidence="1">Cell membrane</location>
        <topology evidence="1">Multi-pass membrane protein</topology>
    </subcellularLocation>
</comment>
<reference evidence="9 10" key="1">
    <citation type="journal article" date="2018" name="Sci. Rep.">
        <title>Network-guided genomic and metagenomic analysis of the faecal microbiota of the critically endangered kakapo.</title>
        <authorList>
            <person name="Waite D.W."/>
            <person name="Dsouza M."/>
            <person name="Sekiguchi Y."/>
            <person name="Hugenholtz P."/>
            <person name="Taylor M.W."/>
        </authorList>
    </citation>
    <scope>NUCLEOTIDE SEQUENCE [LARGE SCALE GENOMIC DNA]</scope>
    <source>
        <strain evidence="9 10">BI02</strain>
    </source>
</reference>
<dbReference type="AlphaFoldDB" id="A0A368UDC3"/>
<feature type="transmembrane region" description="Helical" evidence="8">
    <location>
        <begin position="317"/>
        <end position="339"/>
    </location>
</feature>
<feature type="transmembrane region" description="Helical" evidence="8">
    <location>
        <begin position="178"/>
        <end position="200"/>
    </location>
</feature>
<comment type="caution">
    <text evidence="9">The sequence shown here is derived from an EMBL/GenBank/DDBJ whole genome shotgun (WGS) entry which is preliminary data.</text>
</comment>
<evidence type="ECO:0000256" key="1">
    <source>
        <dbReference type="ARBA" id="ARBA00004651"/>
    </source>
</evidence>
<evidence type="ECO:0000256" key="8">
    <source>
        <dbReference type="SAM" id="Phobius"/>
    </source>
</evidence>
<evidence type="ECO:0000256" key="2">
    <source>
        <dbReference type="ARBA" id="ARBA00009773"/>
    </source>
</evidence>
<evidence type="ECO:0000256" key="3">
    <source>
        <dbReference type="ARBA" id="ARBA00022448"/>
    </source>
</evidence>
<dbReference type="Pfam" id="PF01594">
    <property type="entry name" value="AI-2E_transport"/>
    <property type="match status" value="1"/>
</dbReference>
<keyword evidence="5 8" id="KW-0812">Transmembrane</keyword>
<comment type="similarity">
    <text evidence="2">Belongs to the autoinducer-2 exporter (AI-2E) (TC 2.A.86) family.</text>
</comment>
<feature type="transmembrane region" description="Helical" evidence="8">
    <location>
        <begin position="282"/>
        <end position="305"/>
    </location>
</feature>
<keyword evidence="3" id="KW-0813">Transport</keyword>
<evidence type="ECO:0000313" key="10">
    <source>
        <dbReference type="Proteomes" id="UP000253215"/>
    </source>
</evidence>
<dbReference type="Proteomes" id="UP000253215">
    <property type="component" value="Unassembled WGS sequence"/>
</dbReference>
<protein>
    <submittedName>
        <fullName evidence="9">AI-2E family transporter</fullName>
    </submittedName>
</protein>
<proteinExistence type="inferred from homology"/>
<name>A0A368UDC3_9STRE</name>
<dbReference type="PANTHER" id="PTHR21716">
    <property type="entry name" value="TRANSMEMBRANE PROTEIN"/>
    <property type="match status" value="1"/>
</dbReference>
<keyword evidence="7 8" id="KW-0472">Membrane</keyword>
<dbReference type="EMBL" id="NETH01000022">
    <property type="protein sequence ID" value="RCW16959.1"/>
    <property type="molecule type" value="Genomic_DNA"/>
</dbReference>
<dbReference type="GO" id="GO:0005886">
    <property type="term" value="C:plasma membrane"/>
    <property type="evidence" value="ECO:0007669"/>
    <property type="project" value="UniProtKB-SubCell"/>
</dbReference>
<evidence type="ECO:0000256" key="6">
    <source>
        <dbReference type="ARBA" id="ARBA00022989"/>
    </source>
</evidence>
<dbReference type="GO" id="GO:0055085">
    <property type="term" value="P:transmembrane transport"/>
    <property type="evidence" value="ECO:0007669"/>
    <property type="project" value="TreeGrafter"/>
</dbReference>
<gene>
    <name evidence="9" type="ORF">CAC02_05785</name>
</gene>
<feature type="transmembrane region" description="Helical" evidence="8">
    <location>
        <begin position="241"/>
        <end position="262"/>
    </location>
</feature>
<feature type="transmembrane region" description="Helical" evidence="8">
    <location>
        <begin position="21"/>
        <end position="40"/>
    </location>
</feature>
<evidence type="ECO:0000256" key="5">
    <source>
        <dbReference type="ARBA" id="ARBA00022692"/>
    </source>
</evidence>
<keyword evidence="6 8" id="KW-1133">Transmembrane helix</keyword>
<organism evidence="9 10">
    <name type="scientific">Streptococcus gallolyticus</name>
    <dbReference type="NCBI Taxonomy" id="315405"/>
    <lineage>
        <taxon>Bacteria</taxon>
        <taxon>Bacillati</taxon>
        <taxon>Bacillota</taxon>
        <taxon>Bacilli</taxon>
        <taxon>Lactobacillales</taxon>
        <taxon>Streptococcaceae</taxon>
        <taxon>Streptococcus</taxon>
    </lineage>
</organism>
<evidence type="ECO:0000256" key="7">
    <source>
        <dbReference type="ARBA" id="ARBA00023136"/>
    </source>
</evidence>
<dbReference type="PANTHER" id="PTHR21716:SF53">
    <property type="entry name" value="PERMEASE PERM-RELATED"/>
    <property type="match status" value="1"/>
</dbReference>